<dbReference type="RefSeq" id="WP_061175564.1">
    <property type="nucleotide sequence ID" value="NZ_FCOE02000009.1"/>
</dbReference>
<comment type="caution">
    <text evidence="1">The sequence shown here is derived from an EMBL/GenBank/DDBJ whole genome shotgun (WGS) entry which is preliminary data.</text>
</comment>
<dbReference type="AlphaFoldDB" id="A0A158B6D3"/>
<evidence type="ECO:0000313" key="2">
    <source>
        <dbReference type="Proteomes" id="UP000054911"/>
    </source>
</evidence>
<organism evidence="1 2">
    <name type="scientific">Caballeronia pedi</name>
    <dbReference type="NCBI Taxonomy" id="1777141"/>
    <lineage>
        <taxon>Bacteria</taxon>
        <taxon>Pseudomonadati</taxon>
        <taxon>Pseudomonadota</taxon>
        <taxon>Betaproteobacteria</taxon>
        <taxon>Burkholderiales</taxon>
        <taxon>Burkholderiaceae</taxon>
        <taxon>Caballeronia</taxon>
    </lineage>
</organism>
<keyword evidence="2" id="KW-1185">Reference proteome</keyword>
<gene>
    <name evidence="1" type="ORF">AWB80_03090</name>
</gene>
<sequence>MKLREWIISRMTRRAPDVVIGGHDDPYLLRWWVIPRNRFFNVYLHRFMRSDDDRALHDHPWSNLSILLRGTYTEHTIAPGGINVRTERTAGQWKLRLFGTFAHRIELTHGECWTIFVTGPRYRHWGFHCPEQGWIHWQKFTAPGDSHVVGKGCDQ</sequence>
<reference evidence="1" key="1">
    <citation type="submission" date="2016-01" db="EMBL/GenBank/DDBJ databases">
        <authorList>
            <person name="Peeters C."/>
        </authorList>
    </citation>
    <scope>NUCLEOTIDE SEQUENCE [LARGE SCALE GENOMIC DNA]</scope>
    <source>
        <strain evidence="1">LMG 29323</strain>
    </source>
</reference>
<name>A0A158B6D3_9BURK</name>
<protein>
    <recommendedName>
        <fullName evidence="3">Cysteine dioxygenase type I</fullName>
    </recommendedName>
</protein>
<dbReference type="OrthoDB" id="950196at2"/>
<dbReference type="Proteomes" id="UP000054911">
    <property type="component" value="Unassembled WGS sequence"/>
</dbReference>
<evidence type="ECO:0000313" key="1">
    <source>
        <dbReference type="EMBL" id="SAK65641.1"/>
    </source>
</evidence>
<dbReference type="STRING" id="1777141.AWB80_03090"/>
<dbReference type="EMBL" id="FCOE02000009">
    <property type="protein sequence ID" value="SAK65641.1"/>
    <property type="molecule type" value="Genomic_DNA"/>
</dbReference>
<proteinExistence type="predicted"/>
<accession>A0A158B6D3</accession>
<evidence type="ECO:0008006" key="3">
    <source>
        <dbReference type="Google" id="ProtNLM"/>
    </source>
</evidence>